<evidence type="ECO:0000313" key="2">
    <source>
        <dbReference type="EMBL" id="OHA42756.1"/>
    </source>
</evidence>
<comment type="caution">
    <text evidence="2">The sequence shown here is derived from an EMBL/GenBank/DDBJ whole genome shotgun (WGS) entry which is preliminary data.</text>
</comment>
<dbReference type="EMBL" id="MHSK01000006">
    <property type="protein sequence ID" value="OHA42756.1"/>
    <property type="molecule type" value="Genomic_DNA"/>
</dbReference>
<evidence type="ECO:0000313" key="3">
    <source>
        <dbReference type="Proteomes" id="UP000177269"/>
    </source>
</evidence>
<dbReference type="AlphaFoldDB" id="A0A1G2P342"/>
<accession>A0A1G2P342</accession>
<dbReference type="Proteomes" id="UP000177269">
    <property type="component" value="Unassembled WGS sequence"/>
</dbReference>
<evidence type="ECO:0000256" key="1">
    <source>
        <dbReference type="SAM" id="MobiDB-lite"/>
    </source>
</evidence>
<name>A0A1G2P342_9BACT</name>
<protein>
    <submittedName>
        <fullName evidence="2">Uncharacterized protein</fullName>
    </submittedName>
</protein>
<organism evidence="2 3">
    <name type="scientific">Candidatus Taylorbacteria bacterium RIFCSPLOWO2_12_FULL_43_20</name>
    <dbReference type="NCBI Taxonomy" id="1802332"/>
    <lineage>
        <taxon>Bacteria</taxon>
        <taxon>Candidatus Tayloriibacteriota</taxon>
    </lineage>
</organism>
<sequence length="214" mass="24932">MFVLSNGNRIDEWDLFRAMMSDKVSSCFYIDLEKGEVCELEKNGSEAPTKLKIIQKSARYLPIPRVRLDTKYKELDSFNKTMFMYEHPDAGKKLERAIKRRTDFAECLKIVEFVDKYEIDGWNQWSIDGGPGDEMHEWVEDLSPRIFMEDDWDLDDDCELCKLIKNGAHSVGDFHEAAAKEKRKKAAKLATDDKLKKYPEKNDTSTGWNNSDRK</sequence>
<proteinExistence type="predicted"/>
<feature type="compositionally biased region" description="Polar residues" evidence="1">
    <location>
        <begin position="204"/>
        <end position="214"/>
    </location>
</feature>
<gene>
    <name evidence="2" type="ORF">A3G52_03035</name>
</gene>
<feature type="compositionally biased region" description="Basic and acidic residues" evidence="1">
    <location>
        <begin position="190"/>
        <end position="203"/>
    </location>
</feature>
<reference evidence="2 3" key="1">
    <citation type="journal article" date="2016" name="Nat. Commun.">
        <title>Thousands of microbial genomes shed light on interconnected biogeochemical processes in an aquifer system.</title>
        <authorList>
            <person name="Anantharaman K."/>
            <person name="Brown C.T."/>
            <person name="Hug L.A."/>
            <person name="Sharon I."/>
            <person name="Castelle C.J."/>
            <person name="Probst A.J."/>
            <person name="Thomas B.C."/>
            <person name="Singh A."/>
            <person name="Wilkins M.J."/>
            <person name="Karaoz U."/>
            <person name="Brodie E.L."/>
            <person name="Williams K.H."/>
            <person name="Hubbard S.S."/>
            <person name="Banfield J.F."/>
        </authorList>
    </citation>
    <scope>NUCLEOTIDE SEQUENCE [LARGE SCALE GENOMIC DNA]</scope>
</reference>
<feature type="region of interest" description="Disordered" evidence="1">
    <location>
        <begin position="188"/>
        <end position="214"/>
    </location>
</feature>